<name>A0A830HS24_9CHLO</name>
<proteinExistence type="inferred from homology"/>
<evidence type="ECO:0000256" key="2">
    <source>
        <dbReference type="ARBA" id="ARBA00022980"/>
    </source>
</evidence>
<dbReference type="GO" id="GO:0003729">
    <property type="term" value="F:mRNA binding"/>
    <property type="evidence" value="ECO:0007669"/>
    <property type="project" value="TreeGrafter"/>
</dbReference>
<dbReference type="GO" id="GO:0003735">
    <property type="term" value="F:structural constituent of ribosome"/>
    <property type="evidence" value="ECO:0007669"/>
    <property type="project" value="InterPro"/>
</dbReference>
<dbReference type="AlphaFoldDB" id="A0A830HS24"/>
<dbReference type="InterPro" id="IPR005755">
    <property type="entry name" value="Ribosomal_uL13_euk/arc"/>
</dbReference>
<sequence>MESVRVIDCSGHLLGRLTSIVAKQLLLGQKVVLVRCELIHVSGGLVRQKMKWARYRRLRTNTKPAHGPFHQRAPARMTWRTVRGMIPHKTQRGQCAMERLKCYEGIPAPYDKVKKVVIPDAIKVTHLQFKNKSVRLDQLCSEIGWKHKETIEELEAARKERALEWYRSKK</sequence>
<dbReference type="NCBIfam" id="TIGR01077">
    <property type="entry name" value="L13_A_E"/>
    <property type="match status" value="1"/>
</dbReference>
<keyword evidence="3" id="KW-0687">Ribonucleoprotein</keyword>
<dbReference type="InterPro" id="IPR005823">
    <property type="entry name" value="Ribosomal_uL13_bac-type"/>
</dbReference>
<dbReference type="Gene3D" id="3.90.1180.10">
    <property type="entry name" value="Ribosomal protein L13"/>
    <property type="match status" value="1"/>
</dbReference>
<dbReference type="GO" id="GO:0022625">
    <property type="term" value="C:cytosolic large ribosomal subunit"/>
    <property type="evidence" value="ECO:0007669"/>
    <property type="project" value="TreeGrafter"/>
</dbReference>
<dbReference type="PIRSF" id="PIRSF002181">
    <property type="entry name" value="Ribosomal_L13"/>
    <property type="match status" value="1"/>
</dbReference>
<comment type="caution">
    <text evidence="4">The sequence shown here is derived from an EMBL/GenBank/DDBJ whole genome shotgun (WGS) entry which is preliminary data.</text>
</comment>
<keyword evidence="5" id="KW-1185">Reference proteome</keyword>
<evidence type="ECO:0000256" key="1">
    <source>
        <dbReference type="ARBA" id="ARBA00006227"/>
    </source>
</evidence>
<dbReference type="PANTHER" id="PTHR11545:SF3">
    <property type="entry name" value="LARGE RIBOSOMAL SUBUNIT PROTEIN UL13"/>
    <property type="match status" value="1"/>
</dbReference>
<dbReference type="SUPFAM" id="SSF52161">
    <property type="entry name" value="Ribosomal protein L13"/>
    <property type="match status" value="1"/>
</dbReference>
<reference evidence="4" key="1">
    <citation type="submission" date="2020-10" db="EMBL/GenBank/DDBJ databases">
        <title>Unveiling of a novel bifunctional photoreceptor, Dualchrome1, isolated from a cosmopolitan green alga.</title>
        <authorList>
            <person name="Suzuki S."/>
            <person name="Kawachi M."/>
        </authorList>
    </citation>
    <scope>NUCLEOTIDE SEQUENCE</scope>
    <source>
        <strain evidence="4">NIES 2893</strain>
    </source>
</reference>
<dbReference type="GO" id="GO:0017148">
    <property type="term" value="P:negative regulation of translation"/>
    <property type="evidence" value="ECO:0007669"/>
    <property type="project" value="TreeGrafter"/>
</dbReference>
<evidence type="ECO:0000313" key="5">
    <source>
        <dbReference type="Proteomes" id="UP000660262"/>
    </source>
</evidence>
<comment type="similarity">
    <text evidence="1">Belongs to the universal ribosomal protein uL13 family.</text>
</comment>
<dbReference type="FunFam" id="3.90.1180.10:FF:000002">
    <property type="entry name" value="60S ribosomal protein L16"/>
    <property type="match status" value="1"/>
</dbReference>
<dbReference type="GO" id="GO:0006412">
    <property type="term" value="P:translation"/>
    <property type="evidence" value="ECO:0007669"/>
    <property type="project" value="InterPro"/>
</dbReference>
<dbReference type="EMBL" id="BNJQ01000025">
    <property type="protein sequence ID" value="GHP09483.1"/>
    <property type="molecule type" value="Genomic_DNA"/>
</dbReference>
<evidence type="ECO:0000256" key="3">
    <source>
        <dbReference type="ARBA" id="ARBA00023274"/>
    </source>
</evidence>
<dbReference type="Proteomes" id="UP000660262">
    <property type="component" value="Unassembled WGS sequence"/>
</dbReference>
<dbReference type="InterPro" id="IPR036899">
    <property type="entry name" value="Ribosomal_uL13_sf"/>
</dbReference>
<gene>
    <name evidence="4" type="ORF">PPROV_000821800</name>
</gene>
<accession>A0A830HS24</accession>
<dbReference type="InterPro" id="IPR005822">
    <property type="entry name" value="Ribosomal_uL13"/>
</dbReference>
<evidence type="ECO:0000313" key="4">
    <source>
        <dbReference type="EMBL" id="GHP09483.1"/>
    </source>
</evidence>
<dbReference type="HAMAP" id="MF_01366">
    <property type="entry name" value="Ribosomal_uL13"/>
    <property type="match status" value="1"/>
</dbReference>
<keyword evidence="2 4" id="KW-0689">Ribosomal protein</keyword>
<dbReference type="CDD" id="cd00392">
    <property type="entry name" value="Ribosomal_L13"/>
    <property type="match status" value="1"/>
</dbReference>
<dbReference type="Pfam" id="PF00572">
    <property type="entry name" value="Ribosomal_L13"/>
    <property type="match status" value="1"/>
</dbReference>
<organism evidence="4 5">
    <name type="scientific">Pycnococcus provasolii</name>
    <dbReference type="NCBI Taxonomy" id="41880"/>
    <lineage>
        <taxon>Eukaryota</taxon>
        <taxon>Viridiplantae</taxon>
        <taxon>Chlorophyta</taxon>
        <taxon>Pseudoscourfieldiophyceae</taxon>
        <taxon>Pseudoscourfieldiales</taxon>
        <taxon>Pycnococcaceae</taxon>
        <taxon>Pycnococcus</taxon>
    </lineage>
</organism>
<dbReference type="PANTHER" id="PTHR11545">
    <property type="entry name" value="RIBOSOMAL PROTEIN L13"/>
    <property type="match status" value="1"/>
</dbReference>
<protein>
    <submittedName>
        <fullName evidence="4">60S ribosomal protein L13A</fullName>
    </submittedName>
</protein>
<dbReference type="OrthoDB" id="1882297at2759"/>